<evidence type="ECO:0000313" key="1">
    <source>
        <dbReference type="EMBL" id="VUX55321.1"/>
    </source>
</evidence>
<organism evidence="1">
    <name type="scientific">uncultured Woeseiaceae bacterium</name>
    <dbReference type="NCBI Taxonomy" id="1983305"/>
    <lineage>
        <taxon>Bacteria</taxon>
        <taxon>Pseudomonadati</taxon>
        <taxon>Pseudomonadota</taxon>
        <taxon>Gammaproteobacteria</taxon>
        <taxon>Woeseiales</taxon>
        <taxon>Woeseiaceae</taxon>
        <taxon>environmental samples</taxon>
    </lineage>
</organism>
<dbReference type="AlphaFoldDB" id="A0A7D9D192"/>
<accession>A0A7D9D192</accession>
<protein>
    <submittedName>
        <fullName evidence="1">Uncharacterized protein</fullName>
    </submittedName>
</protein>
<proteinExistence type="predicted"/>
<gene>
    <name evidence="1" type="ORF">JTBM06_V1_10041</name>
</gene>
<name>A0A7D9D192_9GAMM</name>
<reference evidence="1" key="1">
    <citation type="submission" date="2019-07" db="EMBL/GenBank/DDBJ databases">
        <authorList>
            <person name="Weber M."/>
            <person name="Kostadinov I."/>
            <person name="Kostadinov D I."/>
        </authorList>
    </citation>
    <scope>NUCLEOTIDE SEQUENCE</scope>
    <source>
        <strain evidence="1">Gfbio:sag-sample-m06:053724c1-46a9-4a36-b237-ea2bf867836b</strain>
    </source>
</reference>
<sequence>MLTIAGLSLKAQRLGEILHGVEDGRPKTGHYLKCAYIKSAYSGVYVTS</sequence>
<dbReference type="EMBL" id="LR633967">
    <property type="protein sequence ID" value="VUX55321.1"/>
    <property type="molecule type" value="Genomic_DNA"/>
</dbReference>